<dbReference type="PANTHER" id="PTHR39081:SF1">
    <property type="entry name" value="MUT7-C RNASE DOMAIN-CONTAINING PROTEIN"/>
    <property type="match status" value="1"/>
</dbReference>
<name>A0ABS4DPS8_9GAMM</name>
<dbReference type="Pfam" id="PF01927">
    <property type="entry name" value="Mut7-C"/>
    <property type="match status" value="1"/>
</dbReference>
<accession>A0ABS4DPS8</accession>
<organism evidence="2 3">
    <name type="scientific">Frateuria flava</name>
    <dbReference type="NCBI Taxonomy" id="2821489"/>
    <lineage>
        <taxon>Bacteria</taxon>
        <taxon>Pseudomonadati</taxon>
        <taxon>Pseudomonadota</taxon>
        <taxon>Gammaproteobacteria</taxon>
        <taxon>Lysobacterales</taxon>
        <taxon>Rhodanobacteraceae</taxon>
        <taxon>Frateuria</taxon>
    </lineage>
</organism>
<dbReference type="PANTHER" id="PTHR39081">
    <property type="entry name" value="MUT7-C DOMAIN-CONTAINING PROTEIN"/>
    <property type="match status" value="1"/>
</dbReference>
<gene>
    <name evidence="2" type="ORF">J7I44_12215</name>
</gene>
<comment type="caution">
    <text evidence="2">The sequence shown here is derived from an EMBL/GenBank/DDBJ whole genome shotgun (WGS) entry which is preliminary data.</text>
</comment>
<dbReference type="EMBL" id="JAGJRS010000022">
    <property type="protein sequence ID" value="MBP1475069.1"/>
    <property type="molecule type" value="Genomic_DNA"/>
</dbReference>
<dbReference type="RefSeq" id="WP_209621092.1">
    <property type="nucleotide sequence ID" value="NZ_JAGJRS010000022.1"/>
</dbReference>
<evidence type="ECO:0000313" key="3">
    <source>
        <dbReference type="Proteomes" id="UP000823790"/>
    </source>
</evidence>
<keyword evidence="3" id="KW-1185">Reference proteome</keyword>
<dbReference type="InterPro" id="IPR002782">
    <property type="entry name" value="Mut7-C_RNAse_dom"/>
</dbReference>
<protein>
    <recommendedName>
        <fullName evidence="1">Mut7-C RNAse domain-containing protein</fullName>
    </recommendedName>
</protein>
<feature type="domain" description="Mut7-C RNAse" evidence="1">
    <location>
        <begin position="4"/>
        <end position="148"/>
    </location>
</feature>
<evidence type="ECO:0000259" key="1">
    <source>
        <dbReference type="Pfam" id="PF01927"/>
    </source>
</evidence>
<evidence type="ECO:0000313" key="2">
    <source>
        <dbReference type="EMBL" id="MBP1475069.1"/>
    </source>
</evidence>
<sequence length="170" mass="18716">MPPPRLFRDAMLAGLARWLRAAGHDAALAPGNASDRVILQCCRAQARVLLTRDRHLAAHAGGDIPVMLLVANDIDAQAAELAGTLDLDWTFAPFTRCLLDNTPLREATPEERERLPARSRDLPGPLRACPGCGRIYWRGSHVRRMQARLERWLGFARGIRRADPADPAGA</sequence>
<dbReference type="Proteomes" id="UP000823790">
    <property type="component" value="Unassembled WGS sequence"/>
</dbReference>
<proteinExistence type="predicted"/>
<reference evidence="2 3" key="1">
    <citation type="submission" date="2021-04" db="EMBL/GenBank/DDBJ databases">
        <authorList>
            <person name="Huq M.A."/>
        </authorList>
    </citation>
    <scope>NUCLEOTIDE SEQUENCE [LARGE SCALE GENOMIC DNA]</scope>
    <source>
        <strain evidence="2 3">MAH-13</strain>
    </source>
</reference>